<sequence length="778" mass="85289">MGIGAVAFLSGIVCLCFFPVLPDAFFVGLLPALLLWGLFSSSRMVRVAAWFGVGFLWALFRAEIGLSNLLPVELEGLDLTLEGVIAEIPKERKLKTTFLLDVREVEPLDDSAPMEWGRGQRIRLNWYRNAPRLLPGELWHLTVRLKRPRGFRNPGGFDYERWLFQQGVNATGYVRPEPGNRRIARKDGISLTRARHGLARLIEESLPDSSYGGIVKALAIGVREGVTEEQWRILRETGTAHLMAISGLHIGLVTTLIFFVVRWMLPAGLMLAAPAQRVAALAALAGAFGYAALAGFSLPTQRALVMVCVVMAGILARRHISVGNSLALALLAVLALEPFAVLSMGFWLSFAAVAVILLGMRGHLSMRGLWWRWGRVQFVVAIGILPLTLLFFHQHPLIGPVANLAIPWVGFVVVPLVVAGTCLIGVFPDFGGMLLQGGNSAIAAMWPFLESLASLDLVYRQAFFPPIWSVATGAVGMVLLLLPRGIPGRWLGVVWLLPLFLATPARPGIGEIWFDLLDVGQGLSAVLRTREHVLVYDVGPSYGAGFDAGQGIIAPFLRDRGVRSVDRVLISHRDRDHVGGLRGLLTEFPVDMLMMNGPSVEQPIKNAVGESAPPNPKRVMPCRAGMAWRWDGVYFQVLHPPRGKGATGNNGSCVLKVSNGNGAILLPGDIERSTERRLVRAHQGKLGADILVVPHHGSRTSSGAMFIEAVRPRYALFSSGYRNRFDLPADKVVTRYQRSGARLLLSARHGAIGFRLMPEKEISGPTLYRETARRFWHR</sequence>
<evidence type="ECO:0000256" key="1">
    <source>
        <dbReference type="ARBA" id="ARBA00004651"/>
    </source>
</evidence>
<dbReference type="InterPro" id="IPR035681">
    <property type="entry name" value="ComA-like_MBL"/>
</dbReference>
<feature type="transmembrane region" description="Helical" evidence="6">
    <location>
        <begin position="326"/>
        <end position="358"/>
    </location>
</feature>
<dbReference type="Gene3D" id="3.60.15.10">
    <property type="entry name" value="Ribonuclease Z/Hydroxyacylglutathione hydrolase-like"/>
    <property type="match status" value="1"/>
</dbReference>
<evidence type="ECO:0000256" key="6">
    <source>
        <dbReference type="SAM" id="Phobius"/>
    </source>
</evidence>
<feature type="transmembrane region" description="Helical" evidence="6">
    <location>
        <begin position="405"/>
        <end position="426"/>
    </location>
</feature>
<dbReference type="InterPro" id="IPR036866">
    <property type="entry name" value="RibonucZ/Hydroxyglut_hydro"/>
</dbReference>
<dbReference type="EMBL" id="CAADGH010000082">
    <property type="protein sequence ID" value="VFK76900.1"/>
    <property type="molecule type" value="Genomic_DNA"/>
</dbReference>
<dbReference type="NCBIfam" id="TIGR00360">
    <property type="entry name" value="ComEC_N-term"/>
    <property type="match status" value="1"/>
</dbReference>
<dbReference type="SUPFAM" id="SSF56281">
    <property type="entry name" value="Metallo-hydrolase/oxidoreductase"/>
    <property type="match status" value="1"/>
</dbReference>
<dbReference type="EMBL" id="CAADFQ010000080">
    <property type="protein sequence ID" value="VFK34683.1"/>
    <property type="molecule type" value="Genomic_DNA"/>
</dbReference>
<evidence type="ECO:0000259" key="7">
    <source>
        <dbReference type="SMART" id="SM00849"/>
    </source>
</evidence>
<feature type="transmembrane region" description="Helical" evidence="6">
    <location>
        <begin position="32"/>
        <end position="60"/>
    </location>
</feature>
<dbReference type="InterPro" id="IPR052159">
    <property type="entry name" value="Competence_DNA_uptake"/>
</dbReference>
<dbReference type="Pfam" id="PF13567">
    <property type="entry name" value="DUF4131"/>
    <property type="match status" value="1"/>
</dbReference>
<dbReference type="SMART" id="SM00849">
    <property type="entry name" value="Lactamase_B"/>
    <property type="match status" value="1"/>
</dbReference>
<evidence type="ECO:0000313" key="8">
    <source>
        <dbReference type="EMBL" id="VFK34683.1"/>
    </source>
</evidence>
<evidence type="ECO:0000313" key="9">
    <source>
        <dbReference type="EMBL" id="VFK76900.1"/>
    </source>
</evidence>
<gene>
    <name evidence="9" type="ORF">BECKMB1821H_GA0114242_10824</name>
    <name evidence="8" type="ORF">BECKMB1821I_GA0114274_10804</name>
</gene>
<comment type="subcellular location">
    <subcellularLocation>
        <location evidence="1">Cell membrane</location>
        <topology evidence="1">Multi-pass membrane protein</topology>
    </subcellularLocation>
</comment>
<dbReference type="PANTHER" id="PTHR30619:SF1">
    <property type="entry name" value="RECOMBINATION PROTEIN 2"/>
    <property type="match status" value="1"/>
</dbReference>
<name>A0A451BF44_9GAMM</name>
<evidence type="ECO:0000256" key="2">
    <source>
        <dbReference type="ARBA" id="ARBA00022475"/>
    </source>
</evidence>
<keyword evidence="5 6" id="KW-0472">Membrane</keyword>
<feature type="transmembrane region" description="Helical" evidence="6">
    <location>
        <begin position="277"/>
        <end position="296"/>
    </location>
</feature>
<dbReference type="InterPro" id="IPR001279">
    <property type="entry name" value="Metallo-B-lactamas"/>
</dbReference>
<feature type="transmembrane region" description="Helical" evidence="6">
    <location>
        <begin position="461"/>
        <end position="482"/>
    </location>
</feature>
<dbReference type="GO" id="GO:0005886">
    <property type="term" value="C:plasma membrane"/>
    <property type="evidence" value="ECO:0007669"/>
    <property type="project" value="UniProtKB-SubCell"/>
</dbReference>
<keyword evidence="4 6" id="KW-1133">Transmembrane helix</keyword>
<dbReference type="NCBIfam" id="TIGR00361">
    <property type="entry name" value="ComEC_Rec2"/>
    <property type="match status" value="1"/>
</dbReference>
<reference evidence="9" key="1">
    <citation type="submission" date="2019-02" db="EMBL/GenBank/DDBJ databases">
        <authorList>
            <person name="Gruber-Vodicka R. H."/>
            <person name="Seah K. B. B."/>
        </authorList>
    </citation>
    <scope>NUCLEOTIDE SEQUENCE</scope>
    <source>
        <strain evidence="9">BECK_BZ198</strain>
        <strain evidence="8">BECK_BZ199</strain>
    </source>
</reference>
<dbReference type="Pfam" id="PF03772">
    <property type="entry name" value="Competence"/>
    <property type="match status" value="1"/>
</dbReference>
<dbReference type="InterPro" id="IPR004797">
    <property type="entry name" value="Competence_ComEC/Rec2"/>
</dbReference>
<feature type="transmembrane region" description="Helical" evidence="6">
    <location>
        <begin position="370"/>
        <end position="393"/>
    </location>
</feature>
<dbReference type="InterPro" id="IPR004477">
    <property type="entry name" value="ComEC_N"/>
</dbReference>
<protein>
    <submittedName>
        <fullName evidence="9">Competence protein ComEC</fullName>
    </submittedName>
</protein>
<dbReference type="Pfam" id="PF00753">
    <property type="entry name" value="Lactamase_B"/>
    <property type="match status" value="1"/>
</dbReference>
<dbReference type="PANTHER" id="PTHR30619">
    <property type="entry name" value="DNA INTERNALIZATION/COMPETENCE PROTEIN COMEC/REC2"/>
    <property type="match status" value="1"/>
</dbReference>
<evidence type="ECO:0000256" key="3">
    <source>
        <dbReference type="ARBA" id="ARBA00022692"/>
    </source>
</evidence>
<feature type="domain" description="Metallo-beta-lactamase" evidence="7">
    <location>
        <begin position="521"/>
        <end position="721"/>
    </location>
</feature>
<organism evidence="9">
    <name type="scientific">Candidatus Kentrum sp. MB</name>
    <dbReference type="NCBI Taxonomy" id="2138164"/>
    <lineage>
        <taxon>Bacteria</taxon>
        <taxon>Pseudomonadati</taxon>
        <taxon>Pseudomonadota</taxon>
        <taxon>Gammaproteobacteria</taxon>
        <taxon>Candidatus Kentrum</taxon>
    </lineage>
</organism>
<evidence type="ECO:0000256" key="4">
    <source>
        <dbReference type="ARBA" id="ARBA00022989"/>
    </source>
</evidence>
<evidence type="ECO:0000256" key="5">
    <source>
        <dbReference type="ARBA" id="ARBA00023136"/>
    </source>
</evidence>
<feature type="transmembrane region" description="Helical" evidence="6">
    <location>
        <begin position="242"/>
        <end position="265"/>
    </location>
</feature>
<keyword evidence="2" id="KW-1003">Cell membrane</keyword>
<dbReference type="AlphaFoldDB" id="A0A451BF44"/>
<dbReference type="GO" id="GO:0030420">
    <property type="term" value="P:establishment of competence for transformation"/>
    <property type="evidence" value="ECO:0007669"/>
    <property type="project" value="InterPro"/>
</dbReference>
<dbReference type="CDD" id="cd07731">
    <property type="entry name" value="ComA-like_MBL-fold"/>
    <property type="match status" value="1"/>
</dbReference>
<feature type="transmembrane region" description="Helical" evidence="6">
    <location>
        <begin position="433"/>
        <end position="449"/>
    </location>
</feature>
<keyword evidence="3 6" id="KW-0812">Transmembrane</keyword>
<accession>A0A451BF44</accession>
<dbReference type="InterPro" id="IPR025405">
    <property type="entry name" value="DUF4131"/>
</dbReference>
<proteinExistence type="predicted"/>